<feature type="transmembrane region" description="Helical" evidence="1">
    <location>
        <begin position="949"/>
        <end position="967"/>
    </location>
</feature>
<dbReference type="PANTHER" id="PTHR32063:SF33">
    <property type="entry name" value="RND SUPERFAMILY EFFLUX PUMP PERMEASE COMPONENT"/>
    <property type="match status" value="1"/>
</dbReference>
<gene>
    <name evidence="2" type="ORF">MNB_ARC-1_1111</name>
</gene>
<dbReference type="GO" id="GO:0005886">
    <property type="term" value="C:plasma membrane"/>
    <property type="evidence" value="ECO:0007669"/>
    <property type="project" value="TreeGrafter"/>
</dbReference>
<organism evidence="2">
    <name type="scientific">hydrothermal vent metagenome</name>
    <dbReference type="NCBI Taxonomy" id="652676"/>
    <lineage>
        <taxon>unclassified sequences</taxon>
        <taxon>metagenomes</taxon>
        <taxon>ecological metagenomes</taxon>
    </lineage>
</organism>
<evidence type="ECO:0000313" key="2">
    <source>
        <dbReference type="EMBL" id="VAY86723.1"/>
    </source>
</evidence>
<feature type="transmembrane region" description="Helical" evidence="1">
    <location>
        <begin position="973"/>
        <end position="996"/>
    </location>
</feature>
<dbReference type="SUPFAM" id="SSF82866">
    <property type="entry name" value="Multidrug efflux transporter AcrB transmembrane domain"/>
    <property type="match status" value="2"/>
</dbReference>
<feature type="transmembrane region" description="Helical" evidence="1">
    <location>
        <begin position="853"/>
        <end position="872"/>
    </location>
</feature>
<feature type="transmembrane region" description="Helical" evidence="1">
    <location>
        <begin position="364"/>
        <end position="388"/>
    </location>
</feature>
<keyword evidence="1" id="KW-1133">Transmembrane helix</keyword>
<dbReference type="InterPro" id="IPR027463">
    <property type="entry name" value="AcrB_DN_DC_subdom"/>
</dbReference>
<feature type="transmembrane region" description="Helical" evidence="1">
    <location>
        <begin position="12"/>
        <end position="30"/>
    </location>
</feature>
<feature type="transmembrane region" description="Helical" evidence="1">
    <location>
        <begin position="498"/>
        <end position="517"/>
    </location>
</feature>
<dbReference type="Gene3D" id="3.30.70.1430">
    <property type="entry name" value="Multidrug efflux transporter AcrB pore domain"/>
    <property type="match status" value="2"/>
</dbReference>
<feature type="transmembrane region" description="Helical" evidence="1">
    <location>
        <begin position="409"/>
        <end position="429"/>
    </location>
</feature>
<dbReference type="GO" id="GO:0042910">
    <property type="term" value="F:xenobiotic transmembrane transporter activity"/>
    <property type="evidence" value="ECO:0007669"/>
    <property type="project" value="TreeGrafter"/>
</dbReference>
<feature type="transmembrane region" description="Helical" evidence="1">
    <location>
        <begin position="336"/>
        <end position="358"/>
    </location>
</feature>
<feature type="transmembrane region" description="Helical" evidence="1">
    <location>
        <begin position="879"/>
        <end position="899"/>
    </location>
</feature>
<dbReference type="Pfam" id="PF00873">
    <property type="entry name" value="ACR_tran"/>
    <property type="match status" value="1"/>
</dbReference>
<dbReference type="SUPFAM" id="SSF82693">
    <property type="entry name" value="Multidrug efflux transporter AcrB pore domain, PN1, PN2, PC1 and PC2 subdomains"/>
    <property type="match status" value="1"/>
</dbReference>
<reference evidence="2" key="1">
    <citation type="submission" date="2018-10" db="EMBL/GenBank/DDBJ databases">
        <authorList>
            <person name="Aoki K."/>
        </authorList>
    </citation>
    <scope>NUCLEOTIDE SEQUENCE</scope>
</reference>
<protein>
    <submittedName>
        <fullName evidence="2">Acriflavin resistance protein</fullName>
    </submittedName>
</protein>
<dbReference type="EMBL" id="UOYO01000016">
    <property type="protein sequence ID" value="VAY86723.1"/>
    <property type="molecule type" value="Genomic_DNA"/>
</dbReference>
<proteinExistence type="predicted"/>
<feature type="transmembrane region" description="Helical" evidence="1">
    <location>
        <begin position="905"/>
        <end position="929"/>
    </location>
</feature>
<keyword evidence="1" id="KW-0812">Transmembrane</keyword>
<name>A0A3B1DRZ6_9ZZZZ</name>
<dbReference type="Gene3D" id="3.30.2090.10">
    <property type="entry name" value="Multidrug efflux transporter AcrB TolC docking domain, DN and DC subdomains"/>
    <property type="match status" value="2"/>
</dbReference>
<accession>A0A3B1DRZ6</accession>
<feature type="transmembrane region" description="Helical" evidence="1">
    <location>
        <begin position="310"/>
        <end position="329"/>
    </location>
</feature>
<dbReference type="Gene3D" id="3.30.70.1440">
    <property type="entry name" value="Multidrug efflux transporter AcrB pore domain"/>
    <property type="match status" value="1"/>
</dbReference>
<dbReference type="Gene3D" id="3.30.70.1320">
    <property type="entry name" value="Multidrug efflux transporter AcrB pore domain like"/>
    <property type="match status" value="1"/>
</dbReference>
<dbReference type="PRINTS" id="PR00702">
    <property type="entry name" value="ACRIFLAVINRP"/>
</dbReference>
<evidence type="ECO:0000256" key="1">
    <source>
        <dbReference type="SAM" id="Phobius"/>
    </source>
</evidence>
<dbReference type="Gene3D" id="1.20.1640.10">
    <property type="entry name" value="Multidrug efflux transporter AcrB transmembrane domain"/>
    <property type="match status" value="2"/>
</dbReference>
<feature type="transmembrane region" description="Helical" evidence="1">
    <location>
        <begin position="441"/>
        <end position="462"/>
    </location>
</feature>
<dbReference type="AlphaFoldDB" id="A0A3B1DRZ6"/>
<dbReference type="PANTHER" id="PTHR32063">
    <property type="match status" value="1"/>
</dbReference>
<sequence>MLKILDFFLIKSKLTYFILFFITISGIYFANKTTKEMFPPIQLDKIIITGGYGTASIASLDSLVVSDIENDVKNINDVKKIESFIQNGSFKTVLTLKKNANKDDILSKIKDIIQVQKINYPLDMVEPSARYLDINFPLMQISISSDKEKLTQLKLIAKEFKKEILNIPHISGVSIYDDNDFLYKFIFDYRKIDTLGINKQSLISNIKSLSYISPVGSIENSSQSFFISTQNGYVYIRDIAQIKYEHKDSSVLTFFNQKPSVNMSISRDKISNSIDMQKQIFTLIKTYNDKYSNISFKAYKDTTGYLINRLNVVASNLIFGVILVGLLLWRLINARTALLASIGIPFAFLLGVMFLYFVDYSINMMTLLGALIILGVIVDDAIIVGENIQRHMNMTEDKHLAIKNALKEVVAPVAVACFTTMFAFLPLLLMSGEMGEFMKMIPMAIIVLIFGSLIESFIFLPLHSKHILKVNAKELDWSRALDIYENILYKILKHKKKFLFGFYILIPLASIYLLSILKYTLFPAFDGNNLYIRGSFDINHTITDTVHNVTQIENIIIKNKEKLFINKMITLVGSRMDNRGAQEVKPNVFDITLQLHNAKPKNIFERYITPIMSIYGSQKQKIREINSHTALNKIKKQLDPLKQTLNMQELTVSTDGPGIIKHSIELEFYSTDKAKSIQALEDIKNKISKISGVIQVGDNLEKGSLDLKLFINKYGETLGITEQYLATSLKSFFSNSKFSKSLSNKGVTNITSQDINKNNIEVLKNFSISIPNTNQLVRVQDVVSFVYISNYKELYKVNGENIVYLFADVDSKQITPKEVLEQVRSTIDKHKKDNIKINMRGESEQNKQMMEEMSVSFALSIFLIFATLLIMFNSYKYSIIVLSIIPLSVIGALLGHIIMDQKMSMPSFIGIIGLAGVVINDGIVMLSFLKECKNIEDLIQRAKLRLRPVLITSITTFVGLSTLIFFASGQAKILQPIAISLGYGMIWGTILTLLYVPILASILHHFSNDKPVNIV</sequence>
<keyword evidence="1" id="KW-0472">Membrane</keyword>
<dbReference type="InterPro" id="IPR001036">
    <property type="entry name" value="Acrflvin-R"/>
</dbReference>